<dbReference type="SMART" id="SM00726">
    <property type="entry name" value="UIM"/>
    <property type="match status" value="2"/>
</dbReference>
<dbReference type="Gene3D" id="2.10.110.10">
    <property type="entry name" value="Cysteine Rich Protein"/>
    <property type="match status" value="1"/>
</dbReference>
<feature type="compositionally biased region" description="Low complexity" evidence="6">
    <location>
        <begin position="546"/>
        <end position="564"/>
    </location>
</feature>
<dbReference type="GO" id="GO:0043130">
    <property type="term" value="F:ubiquitin binding"/>
    <property type="evidence" value="ECO:0007669"/>
    <property type="project" value="TreeGrafter"/>
</dbReference>
<dbReference type="GO" id="GO:0046872">
    <property type="term" value="F:metal ion binding"/>
    <property type="evidence" value="ECO:0007669"/>
    <property type="project" value="UniProtKB-KW"/>
</dbReference>
<organism evidence="8 9">
    <name type="scientific">Musa troglodytarum</name>
    <name type="common">fe'i banana</name>
    <dbReference type="NCBI Taxonomy" id="320322"/>
    <lineage>
        <taxon>Eukaryota</taxon>
        <taxon>Viridiplantae</taxon>
        <taxon>Streptophyta</taxon>
        <taxon>Embryophyta</taxon>
        <taxon>Tracheophyta</taxon>
        <taxon>Spermatophyta</taxon>
        <taxon>Magnoliopsida</taxon>
        <taxon>Liliopsida</taxon>
        <taxon>Zingiberales</taxon>
        <taxon>Musaceae</taxon>
        <taxon>Musa</taxon>
    </lineage>
</organism>
<dbReference type="PANTHER" id="PTHR24209:SF7">
    <property type="entry name" value="PROTEIN DA1-RELATED 2"/>
    <property type="match status" value="1"/>
</dbReference>
<name>A0A9E7I281_9LILI</name>
<protein>
    <recommendedName>
        <fullName evidence="7">LIM zinc-binding domain-containing protein</fullName>
    </recommendedName>
</protein>
<dbReference type="PANTHER" id="PTHR24209">
    <property type="entry name" value="PROTEIN DA1-RELATED 2"/>
    <property type="match status" value="1"/>
</dbReference>
<evidence type="ECO:0000256" key="4">
    <source>
        <dbReference type="ARBA" id="ARBA00023038"/>
    </source>
</evidence>
<evidence type="ECO:0000313" key="8">
    <source>
        <dbReference type="EMBL" id="URE40584.1"/>
    </source>
</evidence>
<evidence type="ECO:0000256" key="5">
    <source>
        <dbReference type="PROSITE-ProRule" id="PRU00125"/>
    </source>
</evidence>
<dbReference type="EMBL" id="CP097510">
    <property type="protein sequence ID" value="URE40584.1"/>
    <property type="molecule type" value="Genomic_DNA"/>
</dbReference>
<keyword evidence="9" id="KW-1185">Reference proteome</keyword>
<evidence type="ECO:0000313" key="9">
    <source>
        <dbReference type="Proteomes" id="UP001055439"/>
    </source>
</evidence>
<evidence type="ECO:0000256" key="6">
    <source>
        <dbReference type="SAM" id="MobiDB-lite"/>
    </source>
</evidence>
<dbReference type="Proteomes" id="UP001055439">
    <property type="component" value="Chromosome 8"/>
</dbReference>
<keyword evidence="2" id="KW-0677">Repeat</keyword>
<dbReference type="FunFam" id="2.10.110.10:FF:000107">
    <property type="entry name" value="Protein DA1-related 2"/>
    <property type="match status" value="1"/>
</dbReference>
<feature type="compositionally biased region" description="Basic and acidic residues" evidence="6">
    <location>
        <begin position="162"/>
        <end position="171"/>
    </location>
</feature>
<sequence>MCILNCGKLFEMPHRWAAAPVLCSTPLPSFPTSPPLYAPSFSHPVPSESILFPPFLLVVESRHRFRPPQWPLPTPATTPSLASKPSPGCLEKGITNFLWSFHAPEQDKCSFHLGHTAPSFIERRSRFMRWLHKLFKGTDAGVSNGDHSSVTGGDNSLHKPVKPVDDQSKGENEDLDHAIALSLAEDAKKPIGYKGQGNDDDELAKAIRESLSMPSSQPYQPVQFLPRGYRICGVCHNEIGCGHYLSCMGTFWHPQCFRCYACGQLIREAEFSLSGSNPYHKLCYKELHHPKCDVCHEFHVNEFSSFFSQQIPTNRAGLIEYRAHPLWGQKYCPSHEHDRTPRCCSCERMESRSTRYLSLGEGRSLCLECLDSAVMDAGDCQALYHSIRDYYEGLYMRIDQQIPMLLVERQALNEAMEGEKDGHHHKPEIRGLCLTEERTISSIHKKPRIWGNRILDMRTCPQKLTRKCEVTAILVLYGLPSNMIIELVFPVISGLLTGSILAHELMHGWLRLKGYRNLSAEVEEGICQALSHMWLESEVMPGSTSMPSSSNYASSSSSSSSSSSWMPLSKKAGKSDIEKKLGQFFMYQIAHDTSTAYGEGFRAANAAVNKYGLPRTLDHIRLTRSFPI</sequence>
<evidence type="ECO:0000256" key="1">
    <source>
        <dbReference type="ARBA" id="ARBA00022723"/>
    </source>
</evidence>
<keyword evidence="4 5" id="KW-0440">LIM domain</keyword>
<reference evidence="8" key="1">
    <citation type="submission" date="2022-05" db="EMBL/GenBank/DDBJ databases">
        <title>The Musa troglodytarum L. genome provides insights into the mechanism of non-climacteric behaviour and enrichment of carotenoids.</title>
        <authorList>
            <person name="Wang J."/>
        </authorList>
    </citation>
    <scope>NUCLEOTIDE SEQUENCE</scope>
    <source>
        <tissue evidence="8">Leaf</tissue>
    </source>
</reference>
<evidence type="ECO:0000259" key="7">
    <source>
        <dbReference type="PROSITE" id="PS50023"/>
    </source>
</evidence>
<accession>A0A9E7I281</accession>
<evidence type="ECO:0000256" key="2">
    <source>
        <dbReference type="ARBA" id="ARBA00022737"/>
    </source>
</evidence>
<dbReference type="InterPro" id="IPR022087">
    <property type="entry name" value="DA1-like_dom"/>
</dbReference>
<dbReference type="OrthoDB" id="25414at2759"/>
<dbReference type="InterPro" id="IPR003903">
    <property type="entry name" value="UIM_dom"/>
</dbReference>
<proteinExistence type="predicted"/>
<gene>
    <name evidence="8" type="ORF">MUK42_16679</name>
</gene>
<evidence type="ECO:0000256" key="3">
    <source>
        <dbReference type="ARBA" id="ARBA00022833"/>
    </source>
</evidence>
<keyword evidence="1 5" id="KW-0479">Metal-binding</keyword>
<feature type="compositionally biased region" description="Polar residues" evidence="6">
    <location>
        <begin position="145"/>
        <end position="154"/>
    </location>
</feature>
<dbReference type="Pfam" id="PF23625">
    <property type="entry name" value="UIM_2"/>
    <property type="match status" value="2"/>
</dbReference>
<feature type="region of interest" description="Disordered" evidence="6">
    <location>
        <begin position="142"/>
        <end position="171"/>
    </location>
</feature>
<dbReference type="SUPFAM" id="SSF57716">
    <property type="entry name" value="Glucocorticoid receptor-like (DNA-binding domain)"/>
    <property type="match status" value="1"/>
</dbReference>
<feature type="domain" description="LIM zinc-binding" evidence="7">
    <location>
        <begin position="230"/>
        <end position="290"/>
    </location>
</feature>
<dbReference type="InterPro" id="IPR001781">
    <property type="entry name" value="Znf_LIM"/>
</dbReference>
<dbReference type="CDD" id="cd09396">
    <property type="entry name" value="LIM_DA1"/>
    <property type="match status" value="1"/>
</dbReference>
<dbReference type="PROSITE" id="PS50023">
    <property type="entry name" value="LIM_DOMAIN_2"/>
    <property type="match status" value="1"/>
</dbReference>
<dbReference type="Pfam" id="PF12315">
    <property type="entry name" value="DA1-like"/>
    <property type="match status" value="1"/>
</dbReference>
<keyword evidence="3 5" id="KW-0862">Zinc</keyword>
<dbReference type="InterPro" id="IPR045218">
    <property type="entry name" value="DA1-like"/>
</dbReference>
<dbReference type="PROSITE" id="PS00478">
    <property type="entry name" value="LIM_DOMAIN_1"/>
    <property type="match status" value="1"/>
</dbReference>
<feature type="region of interest" description="Disordered" evidence="6">
    <location>
        <begin position="546"/>
        <end position="566"/>
    </location>
</feature>
<dbReference type="Pfam" id="PF00412">
    <property type="entry name" value="LIM"/>
    <property type="match status" value="1"/>
</dbReference>
<dbReference type="SMART" id="SM00132">
    <property type="entry name" value="LIM"/>
    <property type="match status" value="1"/>
</dbReference>
<dbReference type="AlphaFoldDB" id="A0A9E7I281"/>